<reference evidence="12" key="1">
    <citation type="submission" date="2024-06" db="EMBL/GenBank/DDBJ databases">
        <authorList>
            <person name="Coelho C."/>
            <person name="Bento M."/>
            <person name="Garcia E."/>
            <person name="Camelo A."/>
            <person name="Brandao I."/>
            <person name="Espirito Santo C."/>
            <person name="Trovao J."/>
            <person name="Verissimo A."/>
            <person name="Costa J."/>
            <person name="Tiago I."/>
        </authorList>
    </citation>
    <scope>NUCLEOTIDE SEQUENCE</scope>
    <source>
        <strain evidence="12">KWT182</strain>
    </source>
</reference>
<evidence type="ECO:0000256" key="1">
    <source>
        <dbReference type="ARBA" id="ARBA00004417"/>
    </source>
</evidence>
<comment type="similarity">
    <text evidence="2">Belongs to the ABC transporter superfamily.</text>
</comment>
<feature type="region of interest" description="Disordered" evidence="10">
    <location>
        <begin position="311"/>
        <end position="366"/>
    </location>
</feature>
<dbReference type="PANTHER" id="PTHR43297">
    <property type="entry name" value="OLIGOPEPTIDE TRANSPORT ATP-BINDING PROTEIN APPD"/>
    <property type="match status" value="1"/>
</dbReference>
<dbReference type="InterPro" id="IPR003439">
    <property type="entry name" value="ABC_transporter-like_ATP-bd"/>
</dbReference>
<keyword evidence="5" id="KW-0547">Nucleotide-binding</keyword>
<dbReference type="AlphaFoldDB" id="A0AAU7QEG2"/>
<keyword evidence="3" id="KW-0813">Transport</keyword>
<dbReference type="Pfam" id="PF00005">
    <property type="entry name" value="ABC_tran"/>
    <property type="match status" value="1"/>
</dbReference>
<name>A0AAU7QEG2_9GAMM</name>
<dbReference type="InterPro" id="IPR050388">
    <property type="entry name" value="ABC_Ni/Peptide_Import"/>
</dbReference>
<comment type="subcellular location">
    <subcellularLocation>
        <location evidence="1">Cell inner membrane</location>
        <topology evidence="1">Peripheral membrane protein</topology>
    </subcellularLocation>
</comment>
<accession>A0AAU7QEG2</accession>
<dbReference type="PANTHER" id="PTHR43297:SF2">
    <property type="entry name" value="DIPEPTIDE TRANSPORT ATP-BINDING PROTEIN DPPD"/>
    <property type="match status" value="1"/>
</dbReference>
<dbReference type="PROSITE" id="PS00211">
    <property type="entry name" value="ABC_TRANSPORTER_1"/>
    <property type="match status" value="1"/>
</dbReference>
<dbReference type="InterPro" id="IPR027417">
    <property type="entry name" value="P-loop_NTPase"/>
</dbReference>
<gene>
    <name evidence="12" type="ORF">ABK905_11830</name>
</gene>
<dbReference type="SMART" id="SM00382">
    <property type="entry name" value="AAA"/>
    <property type="match status" value="1"/>
</dbReference>
<dbReference type="CDD" id="cd03257">
    <property type="entry name" value="ABC_NikE_OppD_transporters"/>
    <property type="match status" value="1"/>
</dbReference>
<comment type="catalytic activity">
    <reaction evidence="9">
        <text>a dipeptide(out) + ATP + H2O = a dipeptide(in) + ADP + phosphate + H(+)</text>
        <dbReference type="Rhea" id="RHEA:23120"/>
        <dbReference type="ChEBI" id="CHEBI:15377"/>
        <dbReference type="ChEBI" id="CHEBI:15378"/>
        <dbReference type="ChEBI" id="CHEBI:30616"/>
        <dbReference type="ChEBI" id="CHEBI:43474"/>
        <dbReference type="ChEBI" id="CHEBI:90799"/>
        <dbReference type="ChEBI" id="CHEBI:456216"/>
        <dbReference type="EC" id="7.4.2.9"/>
    </reaction>
</comment>
<feature type="domain" description="ABC transporter" evidence="11">
    <location>
        <begin position="27"/>
        <end position="278"/>
    </location>
</feature>
<evidence type="ECO:0000256" key="8">
    <source>
        <dbReference type="ARBA" id="ARBA00038852"/>
    </source>
</evidence>
<dbReference type="GO" id="GO:0016887">
    <property type="term" value="F:ATP hydrolysis activity"/>
    <property type="evidence" value="ECO:0007669"/>
    <property type="project" value="InterPro"/>
</dbReference>
<feature type="region of interest" description="Disordered" evidence="10">
    <location>
        <begin position="1"/>
        <end position="23"/>
    </location>
</feature>
<organism evidence="12">
    <name type="scientific">Acerihabitans sp. KWT182</name>
    <dbReference type="NCBI Taxonomy" id="3157919"/>
    <lineage>
        <taxon>Bacteria</taxon>
        <taxon>Pseudomonadati</taxon>
        <taxon>Pseudomonadota</taxon>
        <taxon>Gammaproteobacteria</taxon>
        <taxon>Enterobacterales</taxon>
        <taxon>Pectobacteriaceae</taxon>
        <taxon>Acerihabitans</taxon>
    </lineage>
</organism>
<protein>
    <recommendedName>
        <fullName evidence="8">ABC-type dipeptide transporter</fullName>
        <ecNumber evidence="8">7.4.2.9</ecNumber>
    </recommendedName>
</protein>
<evidence type="ECO:0000256" key="10">
    <source>
        <dbReference type="SAM" id="MobiDB-lite"/>
    </source>
</evidence>
<dbReference type="InterPro" id="IPR003593">
    <property type="entry name" value="AAA+_ATPase"/>
</dbReference>
<proteinExistence type="inferred from homology"/>
<evidence type="ECO:0000256" key="2">
    <source>
        <dbReference type="ARBA" id="ARBA00005417"/>
    </source>
</evidence>
<evidence type="ECO:0000256" key="6">
    <source>
        <dbReference type="ARBA" id="ARBA00022840"/>
    </source>
</evidence>
<evidence type="ECO:0000259" key="11">
    <source>
        <dbReference type="PROSITE" id="PS50893"/>
    </source>
</evidence>
<evidence type="ECO:0000256" key="5">
    <source>
        <dbReference type="ARBA" id="ARBA00022741"/>
    </source>
</evidence>
<evidence type="ECO:0000256" key="9">
    <source>
        <dbReference type="ARBA" id="ARBA00047356"/>
    </source>
</evidence>
<dbReference type="PROSITE" id="PS50893">
    <property type="entry name" value="ABC_TRANSPORTER_2"/>
    <property type="match status" value="1"/>
</dbReference>
<keyword evidence="4" id="KW-1003">Cell membrane</keyword>
<dbReference type="GO" id="GO:0005886">
    <property type="term" value="C:plasma membrane"/>
    <property type="evidence" value="ECO:0007669"/>
    <property type="project" value="UniProtKB-SubCell"/>
</dbReference>
<dbReference type="EMBL" id="CP157947">
    <property type="protein sequence ID" value="XBS71544.1"/>
    <property type="molecule type" value="Genomic_DNA"/>
</dbReference>
<evidence type="ECO:0000256" key="3">
    <source>
        <dbReference type="ARBA" id="ARBA00022448"/>
    </source>
</evidence>
<dbReference type="GO" id="GO:0005524">
    <property type="term" value="F:ATP binding"/>
    <property type="evidence" value="ECO:0007669"/>
    <property type="project" value="UniProtKB-KW"/>
</dbReference>
<dbReference type="EC" id="7.4.2.9" evidence="8"/>
<dbReference type="Gene3D" id="3.40.50.300">
    <property type="entry name" value="P-loop containing nucleotide triphosphate hydrolases"/>
    <property type="match status" value="1"/>
</dbReference>
<evidence type="ECO:0000256" key="4">
    <source>
        <dbReference type="ARBA" id="ARBA00022475"/>
    </source>
</evidence>
<evidence type="ECO:0000256" key="7">
    <source>
        <dbReference type="ARBA" id="ARBA00023136"/>
    </source>
</evidence>
<keyword evidence="7" id="KW-0472">Membrane</keyword>
<keyword evidence="6 12" id="KW-0067">ATP-binding</keyword>
<dbReference type="InterPro" id="IPR017871">
    <property type="entry name" value="ABC_transporter-like_CS"/>
</dbReference>
<feature type="compositionally biased region" description="Polar residues" evidence="10">
    <location>
        <begin position="322"/>
        <end position="345"/>
    </location>
</feature>
<sequence length="401" mass="41945">MKSNGNPILSGPRPPARRHGVKEDDSLLSVDALRVDYVARGHAVAAVRGVSFEIQPGEVVALVGESGSGKSTIALAAMGMLPDNACITGGSIVLAGRELTRLGEREFNRIRGREVGWIPQDPMMSLNPLHRIGRQVHEPLTIHHIDDGGGRDSRVTALLNRVHIPDAARRAWQFPHQLSGGMRQRVLIAAAIGPGPRLIVADEPTTALDVTVQKAILDDIAALIATSGMSMLLITHDLGVAADRADRIIVLKDGGIVEQGSSYEVLTQPRHDYTRLLIASAPGLAGGRRRVGGAAKESILPAPALTGEPTASAVAASIGEPTASSTSASTGELPASSMSASTGEPTTFAAPAATGEPPASAAPAATNESLLSLRRVSRTFVSAGKGAGNMWCRRWWTSTLR</sequence>
<evidence type="ECO:0000313" key="12">
    <source>
        <dbReference type="EMBL" id="XBS71544.1"/>
    </source>
</evidence>
<dbReference type="SUPFAM" id="SSF52540">
    <property type="entry name" value="P-loop containing nucleoside triphosphate hydrolases"/>
    <property type="match status" value="1"/>
</dbReference>